<keyword evidence="9" id="KW-1185">Reference proteome</keyword>
<gene>
    <name evidence="7" type="primary">mltG</name>
    <name evidence="8" type="ORF">HMPREF1218_2282</name>
</gene>
<comment type="function">
    <text evidence="7">Functions as a peptidoglycan terminase that cleaves nascent peptidoglycan strands endolytically to terminate their elongation.</text>
</comment>
<dbReference type="Pfam" id="PF02618">
    <property type="entry name" value="YceG"/>
    <property type="match status" value="1"/>
</dbReference>
<dbReference type="EC" id="4.2.2.29" evidence="7"/>
<evidence type="ECO:0000256" key="5">
    <source>
        <dbReference type="ARBA" id="ARBA00023239"/>
    </source>
</evidence>
<keyword evidence="3 7" id="KW-1133">Transmembrane helix</keyword>
<evidence type="ECO:0000256" key="2">
    <source>
        <dbReference type="ARBA" id="ARBA00022692"/>
    </source>
</evidence>
<evidence type="ECO:0000256" key="1">
    <source>
        <dbReference type="ARBA" id="ARBA00022475"/>
    </source>
</evidence>
<keyword evidence="2 7" id="KW-0812">Transmembrane</keyword>
<dbReference type="NCBIfam" id="TIGR00247">
    <property type="entry name" value="endolytic transglycosylase MltG"/>
    <property type="match status" value="1"/>
</dbReference>
<sequence length="353" mass="40859">MIMKDMNRKLTNRYLIPAAVCLLGICGLVFYYFFFSFSARPKTEYIYIDNNDNVDSVLAKLSSIATCHGIQGLRTLLRHSTYSKHIRTGRYAVTPKDGAFKIFRCIKNGQQAPVELTIPSVRTLDRLSAELSKKLMLDSATIYRVLTDEKICHRYGYDTLTIACMFIPNTYDVYWNISPEKLLDRMKRESERFWNFKRREKAKQMGMTENEVITLASIIDEETANDAEKPMVAGMYYNRLKLRNAEYPNGMPLQADPTIKYAWRRFGLRRIYNNLLHIDSPYNTYKNVGLPPGPIRIPSVAGIDAVLDHVHHDYLYMCAKEDFSGTHNFAHTYQEHQKNAARYSKALNERGIK</sequence>
<comment type="catalytic activity">
    <reaction evidence="7">
        <text>a peptidoglycan chain = a peptidoglycan chain with N-acetyl-1,6-anhydromuramyl-[peptide] at the reducing end + a peptidoglycan chain with N-acetylglucosamine at the non-reducing end.</text>
        <dbReference type="EC" id="4.2.2.29"/>
    </reaction>
</comment>
<dbReference type="PANTHER" id="PTHR30518">
    <property type="entry name" value="ENDOLYTIC MUREIN TRANSGLYCOSYLASE"/>
    <property type="match status" value="1"/>
</dbReference>
<keyword evidence="1 7" id="KW-1003">Cell membrane</keyword>
<comment type="caution">
    <text evidence="8">The sequence shown here is derived from an EMBL/GenBank/DDBJ whole genome shotgun (WGS) entry which is preliminary data.</text>
</comment>
<reference evidence="8 9" key="1">
    <citation type="submission" date="2013-08" db="EMBL/GenBank/DDBJ databases">
        <authorList>
            <person name="Durkin A.S."/>
            <person name="Haft D.R."/>
            <person name="McCorrison J."/>
            <person name="Torralba M."/>
            <person name="Gillis M."/>
            <person name="Haft D.H."/>
            <person name="Methe B."/>
            <person name="Sutton G."/>
            <person name="Nelson K.E."/>
        </authorList>
    </citation>
    <scope>NUCLEOTIDE SEQUENCE [LARGE SCALE GENOMIC DNA]</scope>
    <source>
        <strain evidence="8 9">F0068</strain>
    </source>
</reference>
<dbReference type="GO" id="GO:0071555">
    <property type="term" value="P:cell wall organization"/>
    <property type="evidence" value="ECO:0007669"/>
    <property type="project" value="UniProtKB-KW"/>
</dbReference>
<dbReference type="GO" id="GO:0005886">
    <property type="term" value="C:plasma membrane"/>
    <property type="evidence" value="ECO:0007669"/>
    <property type="project" value="UniProtKB-SubCell"/>
</dbReference>
<evidence type="ECO:0000313" key="8">
    <source>
        <dbReference type="EMBL" id="ERJ99277.1"/>
    </source>
</evidence>
<dbReference type="HAMAP" id="MF_02065">
    <property type="entry name" value="MltG"/>
    <property type="match status" value="1"/>
</dbReference>
<dbReference type="AlphaFoldDB" id="U2L413"/>
<dbReference type="Proteomes" id="UP000016600">
    <property type="component" value="Unassembled WGS sequence"/>
</dbReference>
<dbReference type="Gene3D" id="3.30.160.60">
    <property type="entry name" value="Classic Zinc Finger"/>
    <property type="match status" value="1"/>
</dbReference>
<dbReference type="PATRIC" id="fig|1081904.3.peg.1911"/>
<dbReference type="GO" id="GO:0009252">
    <property type="term" value="P:peptidoglycan biosynthetic process"/>
    <property type="evidence" value="ECO:0007669"/>
    <property type="project" value="UniProtKB-UniRule"/>
</dbReference>
<evidence type="ECO:0000256" key="6">
    <source>
        <dbReference type="ARBA" id="ARBA00023316"/>
    </source>
</evidence>
<organism evidence="8 9">
    <name type="scientific">Hoylesella pleuritidis F0068</name>
    <dbReference type="NCBI Taxonomy" id="1081904"/>
    <lineage>
        <taxon>Bacteria</taxon>
        <taxon>Pseudomonadati</taxon>
        <taxon>Bacteroidota</taxon>
        <taxon>Bacteroidia</taxon>
        <taxon>Bacteroidales</taxon>
        <taxon>Prevotellaceae</taxon>
        <taxon>Hoylesella</taxon>
    </lineage>
</organism>
<dbReference type="GO" id="GO:0008932">
    <property type="term" value="F:lytic endotransglycosylase activity"/>
    <property type="evidence" value="ECO:0007669"/>
    <property type="project" value="UniProtKB-UniRule"/>
</dbReference>
<evidence type="ECO:0000256" key="4">
    <source>
        <dbReference type="ARBA" id="ARBA00023136"/>
    </source>
</evidence>
<keyword evidence="4 7" id="KW-0472">Membrane</keyword>
<dbReference type="CDD" id="cd08010">
    <property type="entry name" value="MltG_like"/>
    <property type="match status" value="1"/>
</dbReference>
<name>U2L413_9BACT</name>
<dbReference type="InterPro" id="IPR003770">
    <property type="entry name" value="MLTG-like"/>
</dbReference>
<accession>U2L413</accession>
<evidence type="ECO:0000256" key="3">
    <source>
        <dbReference type="ARBA" id="ARBA00022989"/>
    </source>
</evidence>
<comment type="subcellular location">
    <subcellularLocation>
        <location evidence="7">Cell membrane</location>
        <topology evidence="7">Single-pass membrane protein</topology>
    </subcellularLocation>
</comment>
<comment type="similarity">
    <text evidence="7">Belongs to the transglycosylase MltG family.</text>
</comment>
<feature type="transmembrane region" description="Helical" evidence="7">
    <location>
        <begin position="12"/>
        <end position="34"/>
    </location>
</feature>
<keyword evidence="5 7" id="KW-0456">Lyase</keyword>
<evidence type="ECO:0000256" key="7">
    <source>
        <dbReference type="HAMAP-Rule" id="MF_02065"/>
    </source>
</evidence>
<dbReference type="EMBL" id="AWET01000043">
    <property type="protein sequence ID" value="ERJ99277.1"/>
    <property type="molecule type" value="Genomic_DNA"/>
</dbReference>
<keyword evidence="6 7" id="KW-0961">Cell wall biogenesis/degradation</keyword>
<proteinExistence type="inferred from homology"/>
<evidence type="ECO:0000313" key="9">
    <source>
        <dbReference type="Proteomes" id="UP000016600"/>
    </source>
</evidence>
<protein>
    <recommendedName>
        <fullName evidence="7">Endolytic murein transglycosylase</fullName>
        <ecNumber evidence="7">4.2.2.29</ecNumber>
    </recommendedName>
    <alternativeName>
        <fullName evidence="7">Peptidoglycan lytic transglycosylase</fullName>
    </alternativeName>
    <alternativeName>
        <fullName evidence="7">Peptidoglycan polymerization terminase</fullName>
    </alternativeName>
</protein>
<dbReference type="PANTHER" id="PTHR30518:SF2">
    <property type="entry name" value="ENDOLYTIC MUREIN TRANSGLYCOSYLASE"/>
    <property type="match status" value="1"/>
</dbReference>
<feature type="site" description="Important for catalytic activity" evidence="7">
    <location>
        <position position="222"/>
    </location>
</feature>